<reference evidence="3 4" key="1">
    <citation type="journal article" date="2011" name="J. Bacteriol.">
        <title>Genome sequence of the mercury-methylating and pleomorphic Desulfovibrio africanus Strain Walvis Bay.</title>
        <authorList>
            <person name="Brown S.D."/>
            <person name="Wall J.D."/>
            <person name="Kucken A.M."/>
            <person name="Gilmour C.C."/>
            <person name="Podar M."/>
            <person name="Brandt C.C."/>
            <person name="Teshima H."/>
            <person name="Detter J.C."/>
            <person name="Han C.S."/>
            <person name="Land M.L."/>
            <person name="Lucas S."/>
            <person name="Han J."/>
            <person name="Pennacchio L."/>
            <person name="Nolan M."/>
            <person name="Pitluck S."/>
            <person name="Woyke T."/>
            <person name="Goodwin L."/>
            <person name="Palumbo A.V."/>
            <person name="Elias D.A."/>
        </authorList>
    </citation>
    <scope>NUCLEOTIDE SEQUENCE [LARGE SCALE GENOMIC DNA]</scope>
    <source>
        <strain evidence="3 4">Walvis Bay</strain>
    </source>
</reference>
<organism evidence="3 4">
    <name type="scientific">Desulfocurvibacter africanus subsp. africanus str. Walvis Bay</name>
    <dbReference type="NCBI Taxonomy" id="690850"/>
    <lineage>
        <taxon>Bacteria</taxon>
        <taxon>Pseudomonadati</taxon>
        <taxon>Thermodesulfobacteriota</taxon>
        <taxon>Desulfovibrionia</taxon>
        <taxon>Desulfovibrionales</taxon>
        <taxon>Desulfovibrionaceae</taxon>
        <taxon>Desulfocurvibacter</taxon>
    </lineage>
</organism>
<evidence type="ECO:0000313" key="4">
    <source>
        <dbReference type="Proteomes" id="UP000007844"/>
    </source>
</evidence>
<gene>
    <name evidence="3" type="ORF">Desaf_2933</name>
</gene>
<dbReference type="InterPro" id="IPR028098">
    <property type="entry name" value="Glyco_trans_4-like_N"/>
</dbReference>
<evidence type="ECO:0000259" key="1">
    <source>
        <dbReference type="Pfam" id="PF00534"/>
    </source>
</evidence>
<dbReference type="InterPro" id="IPR001296">
    <property type="entry name" value="Glyco_trans_1"/>
</dbReference>
<dbReference type="GO" id="GO:0016757">
    <property type="term" value="F:glycosyltransferase activity"/>
    <property type="evidence" value="ECO:0007669"/>
    <property type="project" value="InterPro"/>
</dbReference>
<dbReference type="EMBL" id="CP003221">
    <property type="protein sequence ID" value="EGJ51241.1"/>
    <property type="molecule type" value="Genomic_DNA"/>
</dbReference>
<evidence type="ECO:0000313" key="3">
    <source>
        <dbReference type="EMBL" id="EGJ51241.1"/>
    </source>
</evidence>
<sequence length="376" mass="42899">MISSFKRVAIVHYWLVGMRGGEKVLEALCNLFPQADIYTHVYDPEEVSDTIRRHKVHTTFIQRLPRARRLYKHYLPLMPLALEQLDLREYDLVISSESGPAKGVLTGPDTLHLCYCHTPMRYLWDMYHEYRRSAGWLTAALMVPLTHYLRLWDFASAARVDGFAANSEHVAHRVRKHYRRECTVLHPPVDLSACYASKRREDYYLFVGQLVDYKRADLALEACARLGRRLVIIGDGECRKQLQKRAGKDIVFLGRQPDAVLREHYARCRALLFPGEEDFGIVPVEAMASGAPVLAYARGGALETVLDGISGLFFPSQDAESLATCIRTFEQQESRFDPRIIAEHAHRFSPQHFSTGFQAFLARQAQESCRTMLPGG</sequence>
<dbReference type="Gene3D" id="3.40.50.2000">
    <property type="entry name" value="Glycogen Phosphorylase B"/>
    <property type="match status" value="2"/>
</dbReference>
<dbReference type="STRING" id="690850.Desaf_2933"/>
<dbReference type="SUPFAM" id="SSF53756">
    <property type="entry name" value="UDP-Glycosyltransferase/glycogen phosphorylase"/>
    <property type="match status" value="1"/>
</dbReference>
<feature type="domain" description="Glycosyl transferase family 1" evidence="1">
    <location>
        <begin position="198"/>
        <end position="333"/>
    </location>
</feature>
<protein>
    <submittedName>
        <fullName evidence="3">Glycosyl transferase group 1</fullName>
    </submittedName>
</protein>
<dbReference type="AlphaFoldDB" id="F3Z232"/>
<dbReference type="PANTHER" id="PTHR45947">
    <property type="entry name" value="SULFOQUINOVOSYL TRANSFERASE SQD2"/>
    <property type="match status" value="1"/>
</dbReference>
<feature type="domain" description="Glycosyltransferase subfamily 4-like N-terminal" evidence="2">
    <location>
        <begin position="19"/>
        <end position="192"/>
    </location>
</feature>
<dbReference type="PANTHER" id="PTHR45947:SF3">
    <property type="entry name" value="SULFOQUINOVOSYL TRANSFERASE SQD2"/>
    <property type="match status" value="1"/>
</dbReference>
<dbReference type="Pfam" id="PF00534">
    <property type="entry name" value="Glycos_transf_1"/>
    <property type="match status" value="1"/>
</dbReference>
<keyword evidence="4" id="KW-1185">Reference proteome</keyword>
<proteinExistence type="predicted"/>
<dbReference type="KEGG" id="daf:Desaf_2933"/>
<dbReference type="RefSeq" id="WP_014260897.1">
    <property type="nucleotide sequence ID" value="NC_016629.1"/>
</dbReference>
<accession>F3Z232</accession>
<name>F3Z232_DESAF</name>
<dbReference type="Proteomes" id="UP000007844">
    <property type="component" value="Chromosome"/>
</dbReference>
<dbReference type="HOGENOM" id="CLU_041001_0_0_7"/>
<evidence type="ECO:0000259" key="2">
    <source>
        <dbReference type="Pfam" id="PF13439"/>
    </source>
</evidence>
<dbReference type="Pfam" id="PF13439">
    <property type="entry name" value="Glyco_transf_4"/>
    <property type="match status" value="1"/>
</dbReference>
<keyword evidence="3" id="KW-0808">Transferase</keyword>
<dbReference type="InterPro" id="IPR050194">
    <property type="entry name" value="Glycosyltransferase_grp1"/>
</dbReference>
<dbReference type="eggNOG" id="COG0438">
    <property type="taxonomic scope" value="Bacteria"/>
</dbReference>